<dbReference type="InterPro" id="IPR005331">
    <property type="entry name" value="Sulfotransferase"/>
</dbReference>
<keyword evidence="2" id="KW-1185">Reference proteome</keyword>
<dbReference type="InterPro" id="IPR027417">
    <property type="entry name" value="P-loop_NTPase"/>
</dbReference>
<dbReference type="RefSeq" id="WP_310457327.1">
    <property type="nucleotide sequence ID" value="NZ_JAVKPH010000010.1"/>
</dbReference>
<reference evidence="1 2" key="1">
    <citation type="submission" date="2023-09" db="EMBL/GenBank/DDBJ databases">
        <title>Xinfangfangia sedmenti sp. nov., isolated the sedment.</title>
        <authorList>
            <person name="Xu L."/>
        </authorList>
    </citation>
    <scope>NUCLEOTIDE SEQUENCE [LARGE SCALE GENOMIC DNA]</scope>
    <source>
        <strain evidence="1 2">LG-4</strain>
    </source>
</reference>
<dbReference type="EMBL" id="JAVKPH010000010">
    <property type="protein sequence ID" value="MDR5653091.1"/>
    <property type="molecule type" value="Genomic_DNA"/>
</dbReference>
<dbReference type="SUPFAM" id="SSF52540">
    <property type="entry name" value="P-loop containing nucleoside triphosphate hydrolases"/>
    <property type="match status" value="1"/>
</dbReference>
<evidence type="ECO:0000313" key="1">
    <source>
        <dbReference type="EMBL" id="MDR5653091.1"/>
    </source>
</evidence>
<accession>A0ABU1F8A4</accession>
<comment type="caution">
    <text evidence="1">The sequence shown here is derived from an EMBL/GenBank/DDBJ whole genome shotgun (WGS) entry which is preliminary data.</text>
</comment>
<dbReference type="Gene3D" id="3.40.50.300">
    <property type="entry name" value="P-loop containing nucleotide triphosphate hydrolases"/>
    <property type="match status" value="1"/>
</dbReference>
<protein>
    <submittedName>
        <fullName evidence="1">Sulfotransferase family 2 domain-containing protein</fullName>
    </submittedName>
</protein>
<sequence>MRRPFDRFILLAEMRTGSNFLEENLNALAGLTCHGEAFNPHFIGKKDRAEYLGVTFEAREADPLALMRRMEEETEGLSGFRFFHDHDPRVLAACLPDPRCAKIVLTRNPLESYVSLKIAQATGQWKLGDARRRRAARAVFDGAEFEAHLAALQAFQLRVLRALQTTGQTAFYIDYDDIQDVAVLNGLAAWLGVPGRLDAVVETIKKQNPEPLADLVENPADMEAALARVDRFNLARTPNFEPRRGPSVPALIAAAGAPALFLPIPGGPEAAVVDWLDRLARPGAGGGVLGRFTQKTLRQWLREAAGSRTFTVLRHPLDRAHAAFCDRILSGATPEVRQSLRKAYKIDLPPADKLHRQDAAGHQAAFLGFLRFLRGNLAGQTAVRVDAHWATQSAVLQGYGAVVSPDLVLREERLAEGLAFLAAELGADSPPLAPPPPDDRPHALAAIWTPEIEAAAREAYARDYQAFGFGDWRPRG</sequence>
<gene>
    <name evidence="1" type="ORF">RGD00_10775</name>
</gene>
<evidence type="ECO:0000313" key="2">
    <source>
        <dbReference type="Proteomes" id="UP001247754"/>
    </source>
</evidence>
<name>A0ABU1F8A4_9RHOB</name>
<proteinExistence type="predicted"/>
<dbReference type="Proteomes" id="UP001247754">
    <property type="component" value="Unassembled WGS sequence"/>
</dbReference>
<organism evidence="1 2">
    <name type="scientific">Ruixingdingia sedimenti</name>
    <dbReference type="NCBI Taxonomy" id="3073604"/>
    <lineage>
        <taxon>Bacteria</taxon>
        <taxon>Pseudomonadati</taxon>
        <taxon>Pseudomonadota</taxon>
        <taxon>Alphaproteobacteria</taxon>
        <taxon>Rhodobacterales</taxon>
        <taxon>Paracoccaceae</taxon>
        <taxon>Ruixingdingia</taxon>
    </lineage>
</organism>
<dbReference type="Pfam" id="PF03567">
    <property type="entry name" value="Sulfotransfer_2"/>
    <property type="match status" value="1"/>
</dbReference>